<sequence>MEKATYGRMRLGRCVKTDFGFIGCDVDVLPVLDTACSGRRGCQFTVIEPNFPNRPPCNNEFKNHLELEYICVDGVGCRPLKPPGEGMWMTRRGDTVDAGCRASGRTWQLRCVDTSWVGVLGNCTRVVQRQEETTQERHVKGYALPTPIVCVGVFCVRRRGQHVAVSQHDPRVVLDRVRQVPPNDSKGVSFPTSMRTSFHPPETDYACTSHECPHECPYDWAYHGTPDCCRSSGEVTMKPYIVPSDCL</sequence>
<evidence type="ECO:0000313" key="2">
    <source>
        <dbReference type="Proteomes" id="UP001209878"/>
    </source>
</evidence>
<dbReference type="InterPro" id="IPR043159">
    <property type="entry name" value="Lectin_gal-bd_sf"/>
</dbReference>
<organism evidence="1 2">
    <name type="scientific">Ridgeia piscesae</name>
    <name type="common">Tubeworm</name>
    <dbReference type="NCBI Taxonomy" id="27915"/>
    <lineage>
        <taxon>Eukaryota</taxon>
        <taxon>Metazoa</taxon>
        <taxon>Spiralia</taxon>
        <taxon>Lophotrochozoa</taxon>
        <taxon>Annelida</taxon>
        <taxon>Polychaeta</taxon>
        <taxon>Sedentaria</taxon>
        <taxon>Canalipalpata</taxon>
        <taxon>Sabellida</taxon>
        <taxon>Siboglinidae</taxon>
        <taxon>Ridgeia</taxon>
    </lineage>
</organism>
<accession>A0AAD9KPY6</accession>
<comment type="caution">
    <text evidence="1">The sequence shown here is derived from an EMBL/GenBank/DDBJ whole genome shotgun (WGS) entry which is preliminary data.</text>
</comment>
<proteinExistence type="predicted"/>
<evidence type="ECO:0008006" key="3">
    <source>
        <dbReference type="Google" id="ProtNLM"/>
    </source>
</evidence>
<dbReference type="Proteomes" id="UP001209878">
    <property type="component" value="Unassembled WGS sequence"/>
</dbReference>
<dbReference type="Gene3D" id="2.60.120.740">
    <property type="match status" value="1"/>
</dbReference>
<dbReference type="PANTHER" id="PTHR46780">
    <property type="entry name" value="PROTEIN EVA-1"/>
    <property type="match status" value="1"/>
</dbReference>
<evidence type="ECO:0000313" key="1">
    <source>
        <dbReference type="EMBL" id="KAK2175250.1"/>
    </source>
</evidence>
<dbReference type="AlphaFoldDB" id="A0AAD9KPY6"/>
<dbReference type="EMBL" id="JAODUO010000741">
    <property type="protein sequence ID" value="KAK2175250.1"/>
    <property type="molecule type" value="Genomic_DNA"/>
</dbReference>
<protein>
    <recommendedName>
        <fullName evidence="3">SUEL-type lectin domain-containing protein</fullName>
    </recommendedName>
</protein>
<keyword evidence="2" id="KW-1185">Reference proteome</keyword>
<reference evidence="1" key="1">
    <citation type="journal article" date="2023" name="Mol. Biol. Evol.">
        <title>Third-Generation Sequencing Reveals the Adaptive Role of the Epigenome in Three Deep-Sea Polychaetes.</title>
        <authorList>
            <person name="Perez M."/>
            <person name="Aroh O."/>
            <person name="Sun Y."/>
            <person name="Lan Y."/>
            <person name="Juniper S.K."/>
            <person name="Young C.R."/>
            <person name="Angers B."/>
            <person name="Qian P.Y."/>
        </authorList>
    </citation>
    <scope>NUCLEOTIDE SEQUENCE</scope>
    <source>
        <strain evidence="1">R07B-5</strain>
    </source>
</reference>
<dbReference type="CDD" id="cd22823">
    <property type="entry name" value="Gal_Rha_Lectin"/>
    <property type="match status" value="1"/>
</dbReference>
<name>A0AAD9KPY6_RIDPI</name>
<gene>
    <name evidence="1" type="ORF">NP493_742g01000</name>
</gene>